<sequence length="225" mass="26208">MALNPDFTLCEASPDQMDEVMRVMEVAYRNDGIWKFVRENCDDEELHEWVMKWLAPRWTMPDITTYIITEKSSGKIIAWTALQFPWKWRTEKDAKFMTPEAKAVALNEVLPPILLKEMFLPALEEFWASLGESAKHGYNPEEDYHRKGTMVQPEFQRLGLGSVLTRVTNEIMDGNPARTWAPARPSSIKMFRNMGFKDIATQDSHLERWGGTREDSITYFVRRDP</sequence>
<dbReference type="RefSeq" id="XP_031870531.1">
    <property type="nucleotide sequence ID" value="XM_032013931.1"/>
</dbReference>
<dbReference type="PANTHER" id="PTHR42791:SF2">
    <property type="entry name" value="N-ACETYLTRANSFERASE DOMAIN-CONTAINING PROTEIN"/>
    <property type="match status" value="1"/>
</dbReference>
<protein>
    <recommendedName>
        <fullName evidence="3">N-acetyltransferase domain-containing protein</fullName>
    </recommendedName>
</protein>
<dbReference type="SUPFAM" id="SSF55729">
    <property type="entry name" value="Acyl-CoA N-acyltransferases (Nat)"/>
    <property type="match status" value="1"/>
</dbReference>
<dbReference type="AlphaFoldDB" id="A0A370TQR3"/>
<dbReference type="Gene3D" id="3.40.630.30">
    <property type="match status" value="1"/>
</dbReference>
<accession>A0A370TQR3</accession>
<dbReference type="GeneID" id="43598157"/>
<dbReference type="EMBL" id="NPIC01000003">
    <property type="protein sequence ID" value="RDL37875.1"/>
    <property type="molecule type" value="Genomic_DNA"/>
</dbReference>
<organism evidence="1 2">
    <name type="scientific">Venustampulla echinocandica</name>
    <dbReference type="NCBI Taxonomy" id="2656787"/>
    <lineage>
        <taxon>Eukaryota</taxon>
        <taxon>Fungi</taxon>
        <taxon>Dikarya</taxon>
        <taxon>Ascomycota</taxon>
        <taxon>Pezizomycotina</taxon>
        <taxon>Leotiomycetes</taxon>
        <taxon>Helotiales</taxon>
        <taxon>Pleuroascaceae</taxon>
        <taxon>Venustampulla</taxon>
    </lineage>
</organism>
<dbReference type="InterPro" id="IPR052523">
    <property type="entry name" value="Trichothecene_AcTrans"/>
</dbReference>
<evidence type="ECO:0008006" key="3">
    <source>
        <dbReference type="Google" id="ProtNLM"/>
    </source>
</evidence>
<keyword evidence="2" id="KW-1185">Reference proteome</keyword>
<dbReference type="OrthoDB" id="4738875at2759"/>
<name>A0A370TQR3_9HELO</name>
<dbReference type="InterPro" id="IPR016181">
    <property type="entry name" value="Acyl_CoA_acyltransferase"/>
</dbReference>
<proteinExistence type="predicted"/>
<dbReference type="STRING" id="2656787.A0A370TQR3"/>
<reference evidence="1 2" key="1">
    <citation type="journal article" date="2018" name="IMA Fungus">
        <title>IMA Genome-F 9: Draft genome sequence of Annulohypoxylon stygium, Aspergillus mulundensis, Berkeleyomyces basicola (syn. Thielaviopsis basicola), Ceratocystis smalleyi, two Cercospora beticola strains, Coleophoma cylindrospora, Fusarium fracticaudum, Phialophora cf. hyalina, and Morchella septimelata.</title>
        <authorList>
            <person name="Wingfield B.D."/>
            <person name="Bills G.F."/>
            <person name="Dong Y."/>
            <person name="Huang W."/>
            <person name="Nel W.J."/>
            <person name="Swalarsk-Parry B.S."/>
            <person name="Vaghefi N."/>
            <person name="Wilken P.M."/>
            <person name="An Z."/>
            <person name="de Beer Z.W."/>
            <person name="De Vos L."/>
            <person name="Chen L."/>
            <person name="Duong T.A."/>
            <person name="Gao Y."/>
            <person name="Hammerbacher A."/>
            <person name="Kikkert J.R."/>
            <person name="Li Y."/>
            <person name="Li H."/>
            <person name="Li K."/>
            <person name="Li Q."/>
            <person name="Liu X."/>
            <person name="Ma X."/>
            <person name="Naidoo K."/>
            <person name="Pethybridge S.J."/>
            <person name="Sun J."/>
            <person name="Steenkamp E.T."/>
            <person name="van der Nest M.A."/>
            <person name="van Wyk S."/>
            <person name="Wingfield M.J."/>
            <person name="Xiong C."/>
            <person name="Yue Q."/>
            <person name="Zhang X."/>
        </authorList>
    </citation>
    <scope>NUCLEOTIDE SEQUENCE [LARGE SCALE GENOMIC DNA]</scope>
    <source>
        <strain evidence="1 2">BP 5553</strain>
    </source>
</reference>
<gene>
    <name evidence="1" type="ORF">BP5553_05308</name>
</gene>
<evidence type="ECO:0000313" key="1">
    <source>
        <dbReference type="EMBL" id="RDL37875.1"/>
    </source>
</evidence>
<dbReference type="PANTHER" id="PTHR42791">
    <property type="entry name" value="GNAT FAMILY ACETYLTRANSFERASE"/>
    <property type="match status" value="1"/>
</dbReference>
<comment type="caution">
    <text evidence="1">The sequence shown here is derived from an EMBL/GenBank/DDBJ whole genome shotgun (WGS) entry which is preliminary data.</text>
</comment>
<dbReference type="Proteomes" id="UP000254866">
    <property type="component" value="Unassembled WGS sequence"/>
</dbReference>
<evidence type="ECO:0000313" key="2">
    <source>
        <dbReference type="Proteomes" id="UP000254866"/>
    </source>
</evidence>